<accession>A0AAV8CHH1</accession>
<gene>
    <name evidence="2" type="ORF">LUZ62_088605</name>
</gene>
<dbReference type="EMBL" id="JAMFTS010000005">
    <property type="protein sequence ID" value="KAJ4754200.1"/>
    <property type="molecule type" value="Genomic_DNA"/>
</dbReference>
<sequence length="368" mass="42621">MARLRWRLLSTKLNRIKRRNTQTTSRDYKRDWRELPPELLFLISQKLADLRYFIRFRAVCKSWCSSVLLSDHPLQIPWLLECDDIFIEGTRFSEELHFYSLADASPETKTGSIPIKECHHSSNYQGTGNGYLLVMDDCDLSLLNPLTNNTISLPPVPSNCISLFPVFFSSSDLVLAGRIFLCCDHGNWSCGIYHPDKMEWKCIDSDCFNTCYLNGMLFTTFEFDCTNVFDVTSGKKLYEIPQPEDEGPNARGCYLVESCGVILRLSLYNTRDVDTNIFSIYKLNFERGEGQPCWVKVNNIGDQILFLDVRNGISVKATDGFKKNSIYFITEDKHSRDHSLWRYDIATGIIEMLHCPFERFMWFIPKIC</sequence>
<dbReference type="SUPFAM" id="SSF81383">
    <property type="entry name" value="F-box domain"/>
    <property type="match status" value="1"/>
</dbReference>
<feature type="domain" description="KIB1-4 beta-propeller" evidence="1">
    <location>
        <begin position="98"/>
        <end position="337"/>
    </location>
</feature>
<proteinExistence type="predicted"/>
<keyword evidence="3" id="KW-1185">Reference proteome</keyword>
<dbReference type="Proteomes" id="UP001140206">
    <property type="component" value="Chromosome 5"/>
</dbReference>
<dbReference type="SUPFAM" id="SSF101898">
    <property type="entry name" value="NHL repeat"/>
    <property type="match status" value="1"/>
</dbReference>
<dbReference type="InterPro" id="IPR036047">
    <property type="entry name" value="F-box-like_dom_sf"/>
</dbReference>
<dbReference type="AlphaFoldDB" id="A0AAV8CHH1"/>
<dbReference type="InterPro" id="IPR005174">
    <property type="entry name" value="KIB1-4_b-propeller"/>
</dbReference>
<evidence type="ECO:0000259" key="1">
    <source>
        <dbReference type="Pfam" id="PF03478"/>
    </source>
</evidence>
<organism evidence="2 3">
    <name type="scientific">Rhynchospora pubera</name>
    <dbReference type="NCBI Taxonomy" id="906938"/>
    <lineage>
        <taxon>Eukaryota</taxon>
        <taxon>Viridiplantae</taxon>
        <taxon>Streptophyta</taxon>
        <taxon>Embryophyta</taxon>
        <taxon>Tracheophyta</taxon>
        <taxon>Spermatophyta</taxon>
        <taxon>Magnoliopsida</taxon>
        <taxon>Liliopsida</taxon>
        <taxon>Poales</taxon>
        <taxon>Cyperaceae</taxon>
        <taxon>Cyperoideae</taxon>
        <taxon>Rhynchosporeae</taxon>
        <taxon>Rhynchospora</taxon>
    </lineage>
</organism>
<evidence type="ECO:0000313" key="3">
    <source>
        <dbReference type="Proteomes" id="UP001140206"/>
    </source>
</evidence>
<comment type="caution">
    <text evidence="2">The sequence shown here is derived from an EMBL/GenBank/DDBJ whole genome shotgun (WGS) entry which is preliminary data.</text>
</comment>
<name>A0AAV8CHH1_9POAL</name>
<evidence type="ECO:0000313" key="2">
    <source>
        <dbReference type="EMBL" id="KAJ4754200.1"/>
    </source>
</evidence>
<dbReference type="Pfam" id="PF03478">
    <property type="entry name" value="Beta-prop_KIB1-4"/>
    <property type="match status" value="1"/>
</dbReference>
<dbReference type="PANTHER" id="PTHR44259">
    <property type="entry name" value="OS07G0183000 PROTEIN-RELATED"/>
    <property type="match status" value="1"/>
</dbReference>
<dbReference type="InterPro" id="IPR050942">
    <property type="entry name" value="F-box_BR-signaling"/>
</dbReference>
<protein>
    <submittedName>
        <fullName evidence="2">F-box protein skip23</fullName>
    </submittedName>
</protein>
<reference evidence="2" key="1">
    <citation type="submission" date="2022-08" db="EMBL/GenBank/DDBJ databases">
        <authorList>
            <person name="Marques A."/>
        </authorList>
    </citation>
    <scope>NUCLEOTIDE SEQUENCE</scope>
    <source>
        <strain evidence="2">RhyPub2mFocal</strain>
        <tissue evidence="2">Leaves</tissue>
    </source>
</reference>